<evidence type="ECO:0000313" key="2">
    <source>
        <dbReference type="EMBL" id="HIQ64879.1"/>
    </source>
</evidence>
<dbReference type="Gene3D" id="3.40.630.30">
    <property type="match status" value="1"/>
</dbReference>
<name>A0A9D1CLJ8_9FIRM</name>
<reference evidence="2" key="2">
    <citation type="journal article" date="2021" name="PeerJ">
        <title>Extensive microbial diversity within the chicken gut microbiome revealed by metagenomics and culture.</title>
        <authorList>
            <person name="Gilroy R."/>
            <person name="Ravi A."/>
            <person name="Getino M."/>
            <person name="Pursley I."/>
            <person name="Horton D.L."/>
            <person name="Alikhan N.F."/>
            <person name="Baker D."/>
            <person name="Gharbi K."/>
            <person name="Hall N."/>
            <person name="Watson M."/>
            <person name="Adriaenssens E.M."/>
            <person name="Foster-Nyarko E."/>
            <person name="Jarju S."/>
            <person name="Secka A."/>
            <person name="Antonio M."/>
            <person name="Oren A."/>
            <person name="Chaudhuri R.R."/>
            <person name="La Ragione R."/>
            <person name="Hildebrand F."/>
            <person name="Pallen M.J."/>
        </authorList>
    </citation>
    <scope>NUCLEOTIDE SEQUENCE</scope>
    <source>
        <strain evidence="2">CHK165-10780</strain>
    </source>
</reference>
<comment type="caution">
    <text evidence="2">The sequence shown here is derived from an EMBL/GenBank/DDBJ whole genome shotgun (WGS) entry which is preliminary data.</text>
</comment>
<evidence type="ECO:0000313" key="3">
    <source>
        <dbReference type="Proteomes" id="UP000886725"/>
    </source>
</evidence>
<feature type="domain" description="N-acetyltransferase" evidence="1">
    <location>
        <begin position="12"/>
        <end position="149"/>
    </location>
</feature>
<accession>A0A9D1CLJ8</accession>
<feature type="non-terminal residue" evidence="2">
    <location>
        <position position="149"/>
    </location>
</feature>
<protein>
    <submittedName>
        <fullName evidence="2">GNAT family N-acetyltransferase</fullName>
    </submittedName>
</protein>
<proteinExistence type="predicted"/>
<sequence length="149" mass="17145">MKYFKKIEEKRIYLSPVVKDDALLFAKWLNDEEVTAGLHTTHTITTEDSAEEMLESIIDKKKPSFEIILKEDDRAIGSIILTSVNELDRTATIGIYIGEKEYRGKGYGTEALRAIIRYGFDYLNLHNINLSVISYNENALRCYQKLGFQ</sequence>
<dbReference type="InterPro" id="IPR000182">
    <property type="entry name" value="GNAT_dom"/>
</dbReference>
<dbReference type="CDD" id="cd04301">
    <property type="entry name" value="NAT_SF"/>
    <property type="match status" value="1"/>
</dbReference>
<dbReference type="Pfam" id="PF13302">
    <property type="entry name" value="Acetyltransf_3"/>
    <property type="match status" value="1"/>
</dbReference>
<dbReference type="SUPFAM" id="SSF55729">
    <property type="entry name" value="Acyl-CoA N-acyltransferases (Nat)"/>
    <property type="match status" value="1"/>
</dbReference>
<dbReference type="Proteomes" id="UP000886725">
    <property type="component" value="Unassembled WGS sequence"/>
</dbReference>
<gene>
    <name evidence="2" type="ORF">IAC85_03980</name>
</gene>
<dbReference type="PROSITE" id="PS51186">
    <property type="entry name" value="GNAT"/>
    <property type="match status" value="1"/>
</dbReference>
<dbReference type="PANTHER" id="PTHR43415:SF3">
    <property type="entry name" value="GNAT-FAMILY ACETYLTRANSFERASE"/>
    <property type="match status" value="1"/>
</dbReference>
<evidence type="ECO:0000259" key="1">
    <source>
        <dbReference type="PROSITE" id="PS51186"/>
    </source>
</evidence>
<dbReference type="EMBL" id="DVFU01000076">
    <property type="protein sequence ID" value="HIQ64879.1"/>
    <property type="molecule type" value="Genomic_DNA"/>
</dbReference>
<dbReference type="InterPro" id="IPR016181">
    <property type="entry name" value="Acyl_CoA_acyltransferase"/>
</dbReference>
<organism evidence="2 3">
    <name type="scientific">Candidatus Faecenecus gallistercoris</name>
    <dbReference type="NCBI Taxonomy" id="2840793"/>
    <lineage>
        <taxon>Bacteria</taxon>
        <taxon>Bacillati</taxon>
        <taxon>Bacillota</taxon>
        <taxon>Bacillota incertae sedis</taxon>
        <taxon>Candidatus Faecenecus</taxon>
    </lineage>
</organism>
<dbReference type="AlphaFoldDB" id="A0A9D1CLJ8"/>
<dbReference type="PANTHER" id="PTHR43415">
    <property type="entry name" value="SPERMIDINE N(1)-ACETYLTRANSFERASE"/>
    <property type="match status" value="1"/>
</dbReference>
<reference evidence="2" key="1">
    <citation type="submission" date="2020-10" db="EMBL/GenBank/DDBJ databases">
        <authorList>
            <person name="Gilroy R."/>
        </authorList>
    </citation>
    <scope>NUCLEOTIDE SEQUENCE</scope>
    <source>
        <strain evidence="2">CHK165-10780</strain>
    </source>
</reference>
<dbReference type="GO" id="GO:0016747">
    <property type="term" value="F:acyltransferase activity, transferring groups other than amino-acyl groups"/>
    <property type="evidence" value="ECO:0007669"/>
    <property type="project" value="InterPro"/>
</dbReference>